<evidence type="ECO:0000256" key="1">
    <source>
        <dbReference type="SAM" id="MobiDB-lite"/>
    </source>
</evidence>
<dbReference type="Proteomes" id="UP001144352">
    <property type="component" value="Unassembled WGS sequence"/>
</dbReference>
<gene>
    <name evidence="3" type="ORF">GHYDROH2_06920</name>
</gene>
<accession>A0A9W6FYF4</accession>
<feature type="compositionally biased region" description="Basic and acidic residues" evidence="1">
    <location>
        <begin position="288"/>
        <end position="297"/>
    </location>
</feature>
<feature type="region of interest" description="Disordered" evidence="1">
    <location>
        <begin position="341"/>
        <end position="367"/>
    </location>
</feature>
<comment type="caution">
    <text evidence="3">The sequence shown here is derived from an EMBL/GenBank/DDBJ whole genome shotgun (WGS) entry which is preliminary data.</text>
</comment>
<feature type="transmembrane region" description="Helical" evidence="2">
    <location>
        <begin position="317"/>
        <end position="339"/>
    </location>
</feature>
<keyword evidence="2" id="KW-0472">Membrane</keyword>
<sequence length="494" mass="52794">MITILFISDDTRVPDFIARVQSQLKARMRLATDFDQGLKEVFDNRPSAVFIQGDISGISGETVARHIKTLLRGDAPRIVLIHTAPLPTQGVKKWFDDAVDFSLPQAELADQFKLRLMEIAPDLRIETNDVPTPHAGNVAAAPPNVSDHPASSSGEVEPFDWEAPGDAVPHAVQPPCQEMRSEVAGREESDSSPDVSQVLVGRGVETTCPVMPSPGAELRNVMPSIIEESATTQSAFSEQVLSTPATPPPPLTPLREAEPKPAPLRQPAPLQTVESSNERSAASMADFSAERTKESKAEWVTIPPPDRESGGATGQRLTAWAVAIVVLLIGAMVGGALLLKGEGNKKKSSPKPEAMKPAPTRTSSALAPPAKAITQKTAPVALPSFIPASGRDEGFGKVHPGWERYVDKGIEYRLFRENGRLKAVQVIALRGKAVPETLVVAVVRELTGSERLGAVSSQTKKGGYLRQIGKVDGKGEVVIYRKGGGVRGVVVTLS</sequence>
<evidence type="ECO:0000313" key="3">
    <source>
        <dbReference type="EMBL" id="GLI37191.1"/>
    </source>
</evidence>
<evidence type="ECO:0000313" key="4">
    <source>
        <dbReference type="Proteomes" id="UP001144352"/>
    </source>
</evidence>
<feature type="compositionally biased region" description="Polar residues" evidence="1">
    <location>
        <begin position="231"/>
        <end position="243"/>
    </location>
</feature>
<keyword evidence="4" id="KW-1185">Reference proteome</keyword>
<feature type="region of interest" description="Disordered" evidence="1">
    <location>
        <begin position="132"/>
        <end position="156"/>
    </location>
</feature>
<organism evidence="3 4">
    <name type="scientific">Geobacter hydrogenophilus</name>
    <dbReference type="NCBI Taxonomy" id="40983"/>
    <lineage>
        <taxon>Bacteria</taxon>
        <taxon>Pseudomonadati</taxon>
        <taxon>Thermodesulfobacteriota</taxon>
        <taxon>Desulfuromonadia</taxon>
        <taxon>Geobacterales</taxon>
        <taxon>Geobacteraceae</taxon>
        <taxon>Geobacter</taxon>
    </lineage>
</organism>
<evidence type="ECO:0000256" key="2">
    <source>
        <dbReference type="SAM" id="Phobius"/>
    </source>
</evidence>
<keyword evidence="2" id="KW-0812">Transmembrane</keyword>
<protein>
    <submittedName>
        <fullName evidence="3">Uncharacterized protein</fullName>
    </submittedName>
</protein>
<reference evidence="3" key="1">
    <citation type="submission" date="2022-12" db="EMBL/GenBank/DDBJ databases">
        <title>Reference genome sequencing for broad-spectrum identification of bacterial and archaeal isolates by mass spectrometry.</title>
        <authorList>
            <person name="Sekiguchi Y."/>
            <person name="Tourlousse D.M."/>
        </authorList>
    </citation>
    <scope>NUCLEOTIDE SEQUENCE</scope>
    <source>
        <strain evidence="3">H2</strain>
    </source>
</reference>
<name>A0A9W6FYF4_9BACT</name>
<dbReference type="RefSeq" id="WP_214186795.1">
    <property type="nucleotide sequence ID" value="NZ_BSDS01000001.1"/>
</dbReference>
<dbReference type="AlphaFoldDB" id="A0A9W6FYF4"/>
<keyword evidence="2" id="KW-1133">Transmembrane helix</keyword>
<dbReference type="EMBL" id="BSDS01000001">
    <property type="protein sequence ID" value="GLI37191.1"/>
    <property type="molecule type" value="Genomic_DNA"/>
</dbReference>
<proteinExistence type="predicted"/>
<feature type="region of interest" description="Disordered" evidence="1">
    <location>
        <begin position="231"/>
        <end position="313"/>
    </location>
</feature>